<evidence type="ECO:0000259" key="2">
    <source>
        <dbReference type="Pfam" id="PF13229"/>
    </source>
</evidence>
<dbReference type="Pfam" id="PF13229">
    <property type="entry name" value="Beta_helix"/>
    <property type="match status" value="1"/>
</dbReference>
<dbReference type="PANTHER" id="PTHR36453:SF1">
    <property type="entry name" value="RIGHT HANDED BETA HELIX DOMAIN-CONTAINING PROTEIN"/>
    <property type="match status" value="1"/>
</dbReference>
<dbReference type="InterPro" id="IPR006626">
    <property type="entry name" value="PbH1"/>
</dbReference>
<dbReference type="Gene3D" id="2.160.20.10">
    <property type="entry name" value="Single-stranded right-handed beta-helix, Pectin lyase-like"/>
    <property type="match status" value="1"/>
</dbReference>
<feature type="compositionally biased region" description="Pro residues" evidence="1">
    <location>
        <begin position="710"/>
        <end position="723"/>
    </location>
</feature>
<evidence type="ECO:0000256" key="1">
    <source>
        <dbReference type="SAM" id="MobiDB-lite"/>
    </source>
</evidence>
<feature type="domain" description="Right handed beta helix" evidence="2">
    <location>
        <begin position="364"/>
        <end position="568"/>
    </location>
</feature>
<reference evidence="3 4" key="1">
    <citation type="journal article" date="2018" name="BMC Genomics">
        <title>The genome of Naegleria lovaniensis, the basis for a comparative approach to unravel pathogenicity factors of the human pathogenic amoeba N. fowleri.</title>
        <authorList>
            <person name="Liechti N."/>
            <person name="Schurch N."/>
            <person name="Bruggmann R."/>
            <person name="Wittwer M."/>
        </authorList>
    </citation>
    <scope>NUCLEOTIDE SEQUENCE [LARGE SCALE GENOMIC DNA]</scope>
    <source>
        <strain evidence="3 4">ATCC 30569</strain>
    </source>
</reference>
<comment type="caution">
    <text evidence="3">The sequence shown here is derived from an EMBL/GenBank/DDBJ whole genome shotgun (WGS) entry which is preliminary data.</text>
</comment>
<dbReference type="RefSeq" id="XP_044543995.1">
    <property type="nucleotide sequence ID" value="XM_044685937.1"/>
</dbReference>
<sequence length="773" mass="86194">MLDRLIVAAVAVVVAVLFLSILWSSHSVHASNSTFEIHLFVSPTKGNDLFSGNSTQFPFATLDKASSMVTLLKNSKLTLNTSIYVNLMPGTFYLNSTLVIPRPSKFNDQFSPVTWRPIPGSSRGDVNITGGISLPPYMWKKVTLDEHASIYEMLPLGARGKVYQCNLTLLSPSVIATPFKVSGRMDGKASAGSELFFRDFPQTVARYPNKLNTQYESNPSLVLDVYMKTASKGTNSFLFNSTSCPNKSKWSKEQNGYAFGYWKDDYSDSVEGIQTIDANGTVVLRNVVADGSIALGSNFYLVNFLCELDQAGEYLLQDNVLYFWPPAPIEHENDVVLSLTETLVQVNAHAQIFDSLEFGFVRGNAIYSWNSHYIVVNNSIISNVGAIGLSLLGCRNCLVTNNEIFQIGKGGVIVTGPPSDRAKLIPSNNFISNNLIHSFSRVGKVYRPAVRIEGVGALVTHNYFFNGDHAALMLIGNNHEVSFNKIHDVVKTSDDAGAIYMGRDWTTRGNVVKYNFIYRVRGLTWGAACIYLDDVFSSAIVFGNVLYDCNRGVIVGGGRHNQVQNNIFIRNWSSIRIDARGLQWNDDEWRRSIWNNLWAVPFNSSLWEQAYPELTRILDGNPFEPFGNVVSNNLVTESFTANHVVQPYTDMYSVYTNNTFNVSMSIFMNVSELNFNLIPGNIYEGNWTFYNFTKIPFDDIGLLSEKREPIPPPPPPRPSPKPSLSPKKSLSNNRPLVSMSKRSVSKASSLGRLVSNFKLMTGCVFVMFMMVLW</sequence>
<dbReference type="EMBL" id="PYSW02000042">
    <property type="protein sequence ID" value="KAG2374821.1"/>
    <property type="molecule type" value="Genomic_DNA"/>
</dbReference>
<dbReference type="AlphaFoldDB" id="A0AA88GIL9"/>
<dbReference type="InterPro" id="IPR039448">
    <property type="entry name" value="Beta_helix"/>
</dbReference>
<dbReference type="SUPFAM" id="SSF51126">
    <property type="entry name" value="Pectin lyase-like"/>
    <property type="match status" value="1"/>
</dbReference>
<proteinExistence type="predicted"/>
<keyword evidence="4" id="KW-1185">Reference proteome</keyword>
<accession>A0AA88GIL9</accession>
<name>A0AA88GIL9_NAELO</name>
<dbReference type="SMART" id="SM00710">
    <property type="entry name" value="PbH1"/>
    <property type="match status" value="8"/>
</dbReference>
<feature type="compositionally biased region" description="Low complexity" evidence="1">
    <location>
        <begin position="724"/>
        <end position="740"/>
    </location>
</feature>
<dbReference type="InterPro" id="IPR012334">
    <property type="entry name" value="Pectin_lyas_fold"/>
</dbReference>
<evidence type="ECO:0000313" key="3">
    <source>
        <dbReference type="EMBL" id="KAG2374821.1"/>
    </source>
</evidence>
<dbReference type="PANTHER" id="PTHR36453">
    <property type="entry name" value="SECRETED PROTEIN-RELATED"/>
    <property type="match status" value="1"/>
</dbReference>
<dbReference type="InterPro" id="IPR011050">
    <property type="entry name" value="Pectin_lyase_fold/virulence"/>
</dbReference>
<evidence type="ECO:0000313" key="4">
    <source>
        <dbReference type="Proteomes" id="UP000816034"/>
    </source>
</evidence>
<dbReference type="GeneID" id="68102852"/>
<feature type="region of interest" description="Disordered" evidence="1">
    <location>
        <begin position="706"/>
        <end position="740"/>
    </location>
</feature>
<protein>
    <recommendedName>
        <fullName evidence="2">Right handed beta helix domain-containing protein</fullName>
    </recommendedName>
</protein>
<dbReference type="Proteomes" id="UP000816034">
    <property type="component" value="Unassembled WGS sequence"/>
</dbReference>
<organism evidence="3 4">
    <name type="scientific">Naegleria lovaniensis</name>
    <name type="common">Amoeba</name>
    <dbReference type="NCBI Taxonomy" id="51637"/>
    <lineage>
        <taxon>Eukaryota</taxon>
        <taxon>Discoba</taxon>
        <taxon>Heterolobosea</taxon>
        <taxon>Tetramitia</taxon>
        <taxon>Eutetramitia</taxon>
        <taxon>Vahlkampfiidae</taxon>
        <taxon>Naegleria</taxon>
    </lineage>
</organism>
<gene>
    <name evidence="3" type="ORF">C9374_010398</name>
</gene>